<dbReference type="Proteomes" id="UP000308092">
    <property type="component" value="Unassembled WGS sequence"/>
</dbReference>
<proteinExistence type="predicted"/>
<name>A0A4S3IZ58_9EURO</name>
<reference evidence="1 2" key="1">
    <citation type="submission" date="2019-03" db="EMBL/GenBank/DDBJ databases">
        <title>The genome sequence of a newly discovered highly antifungal drug resistant Aspergillus species, Aspergillus tanneri NIH 1004.</title>
        <authorList>
            <person name="Mounaud S."/>
            <person name="Singh I."/>
            <person name="Joardar V."/>
            <person name="Pakala S."/>
            <person name="Pakala S."/>
            <person name="Venepally P."/>
            <person name="Hoover J."/>
            <person name="Nierman W."/>
            <person name="Chung J."/>
            <person name="Losada L."/>
        </authorList>
    </citation>
    <scope>NUCLEOTIDE SEQUENCE [LARGE SCALE GENOMIC DNA]</scope>
    <source>
        <strain evidence="1 2">NIH1004</strain>
    </source>
</reference>
<organism evidence="1 2">
    <name type="scientific">Aspergillus tanneri</name>
    <dbReference type="NCBI Taxonomy" id="1220188"/>
    <lineage>
        <taxon>Eukaryota</taxon>
        <taxon>Fungi</taxon>
        <taxon>Dikarya</taxon>
        <taxon>Ascomycota</taxon>
        <taxon>Pezizomycotina</taxon>
        <taxon>Eurotiomycetes</taxon>
        <taxon>Eurotiomycetidae</taxon>
        <taxon>Eurotiales</taxon>
        <taxon>Aspergillaceae</taxon>
        <taxon>Aspergillus</taxon>
        <taxon>Aspergillus subgen. Circumdati</taxon>
    </lineage>
</organism>
<gene>
    <name evidence="1" type="ORF">EYZ11_013052</name>
</gene>
<evidence type="ECO:0000313" key="1">
    <source>
        <dbReference type="EMBL" id="THC87502.1"/>
    </source>
</evidence>
<protein>
    <submittedName>
        <fullName evidence="1">Uncharacterized protein</fullName>
    </submittedName>
</protein>
<dbReference type="EMBL" id="SOSA01001176">
    <property type="protein sequence ID" value="THC87502.1"/>
    <property type="molecule type" value="Genomic_DNA"/>
</dbReference>
<comment type="caution">
    <text evidence="1">The sequence shown here is derived from an EMBL/GenBank/DDBJ whole genome shotgun (WGS) entry which is preliminary data.</text>
</comment>
<evidence type="ECO:0000313" key="2">
    <source>
        <dbReference type="Proteomes" id="UP000308092"/>
    </source>
</evidence>
<sequence length="91" mass="10539">MSSITSRVANRSRYTAISVDLLVFAGFPKEDDDLAYDPEYVFEEDDAREPYEYASDYESVNNGMGLDEMPLEEDDTEAQWYKDWLATFVTQ</sequence>
<dbReference type="AlphaFoldDB" id="A0A4S3IZ58"/>
<keyword evidence="2" id="KW-1185">Reference proteome</keyword>
<dbReference type="VEuPathDB" id="FungiDB:EYZ11_013052"/>
<accession>A0A4S3IZ58</accession>